<dbReference type="Gene3D" id="2.60.120.200">
    <property type="match status" value="2"/>
</dbReference>
<dbReference type="InterPro" id="IPR000757">
    <property type="entry name" value="Beta-glucanase-like"/>
</dbReference>
<keyword evidence="7" id="KW-0325">Glycoprotein</keyword>
<dbReference type="GeneID" id="25262489"/>
<comment type="subcellular location">
    <subcellularLocation>
        <location evidence="1">Membrane</location>
        <topology evidence="1">Single-pass type II membrane protein</topology>
    </subcellularLocation>
</comment>
<feature type="domain" description="GH16" evidence="11">
    <location>
        <begin position="112"/>
        <end position="490"/>
    </location>
</feature>
<dbReference type="GO" id="GO:0005789">
    <property type="term" value="C:endoplasmic reticulum membrane"/>
    <property type="evidence" value="ECO:0007669"/>
    <property type="project" value="TreeGrafter"/>
</dbReference>
<accession>A0A066VS45</accession>
<dbReference type="GO" id="GO:0015926">
    <property type="term" value="F:glucosidase activity"/>
    <property type="evidence" value="ECO:0007669"/>
    <property type="project" value="TreeGrafter"/>
</dbReference>
<evidence type="ECO:0000256" key="10">
    <source>
        <dbReference type="SAM" id="Phobius"/>
    </source>
</evidence>
<dbReference type="InterPro" id="IPR013320">
    <property type="entry name" value="ConA-like_dom_sf"/>
</dbReference>
<dbReference type="GO" id="GO:0005886">
    <property type="term" value="C:plasma membrane"/>
    <property type="evidence" value="ECO:0007669"/>
    <property type="project" value="TreeGrafter"/>
</dbReference>
<evidence type="ECO:0000256" key="4">
    <source>
        <dbReference type="ARBA" id="ARBA00022968"/>
    </source>
</evidence>
<dbReference type="HOGENOM" id="CLU_010811_3_1_1"/>
<dbReference type="Proteomes" id="UP000027361">
    <property type="component" value="Unassembled WGS sequence"/>
</dbReference>
<dbReference type="PROSITE" id="PS51762">
    <property type="entry name" value="GH16_2"/>
    <property type="match status" value="1"/>
</dbReference>
<evidence type="ECO:0000313" key="12">
    <source>
        <dbReference type="EMBL" id="KDN44552.1"/>
    </source>
</evidence>
<comment type="caution">
    <text evidence="12">The sequence shown here is derived from an EMBL/GenBank/DDBJ whole genome shotgun (WGS) entry which is preliminary data.</text>
</comment>
<evidence type="ECO:0000313" key="13">
    <source>
        <dbReference type="Proteomes" id="UP000027361"/>
    </source>
</evidence>
<dbReference type="OrthoDB" id="412647at2759"/>
<evidence type="ECO:0000259" key="11">
    <source>
        <dbReference type="PROSITE" id="PS51762"/>
    </source>
</evidence>
<dbReference type="SUPFAM" id="SSF49899">
    <property type="entry name" value="Concanavalin A-like lectins/glucanases"/>
    <property type="match status" value="1"/>
</dbReference>
<organism evidence="12 13">
    <name type="scientific">Tilletiaria anomala (strain ATCC 24038 / CBS 436.72 / UBC 951)</name>
    <dbReference type="NCBI Taxonomy" id="1037660"/>
    <lineage>
        <taxon>Eukaryota</taxon>
        <taxon>Fungi</taxon>
        <taxon>Dikarya</taxon>
        <taxon>Basidiomycota</taxon>
        <taxon>Ustilaginomycotina</taxon>
        <taxon>Exobasidiomycetes</taxon>
        <taxon>Georgefischeriales</taxon>
        <taxon>Tilletiariaceae</taxon>
        <taxon>Tilletiaria</taxon>
    </lineage>
</organism>
<comment type="similarity">
    <text evidence="2">Belongs to the SKN1/KRE6 family.</text>
</comment>
<reference evidence="12 13" key="1">
    <citation type="submission" date="2014-05" db="EMBL/GenBank/DDBJ databases">
        <title>Draft genome sequence of a rare smut relative, Tilletiaria anomala UBC 951.</title>
        <authorList>
            <consortium name="DOE Joint Genome Institute"/>
            <person name="Toome M."/>
            <person name="Kuo A."/>
            <person name="Henrissat B."/>
            <person name="Lipzen A."/>
            <person name="Tritt A."/>
            <person name="Yoshinaga Y."/>
            <person name="Zane M."/>
            <person name="Barry K."/>
            <person name="Grigoriev I.V."/>
            <person name="Spatafora J.W."/>
            <person name="Aimea M.C."/>
        </authorList>
    </citation>
    <scope>NUCLEOTIDE SEQUENCE [LARGE SCALE GENOMIC DNA]</scope>
    <source>
        <strain evidence="12 13">UBC 951</strain>
    </source>
</reference>
<dbReference type="AlphaFoldDB" id="A0A066VS45"/>
<dbReference type="GO" id="GO:0031505">
    <property type="term" value="P:fungal-type cell wall organization"/>
    <property type="evidence" value="ECO:0007669"/>
    <property type="project" value="TreeGrafter"/>
</dbReference>
<keyword evidence="6 10" id="KW-0472">Membrane</keyword>
<proteinExistence type="inferred from homology"/>
<feature type="transmembrane region" description="Helical" evidence="10">
    <location>
        <begin position="40"/>
        <end position="64"/>
    </location>
</feature>
<keyword evidence="8" id="KW-0961">Cell wall biogenesis/degradation</keyword>
<dbReference type="PANTHER" id="PTHR31361:SF1">
    <property type="entry name" value="BETA-GLUCAN SYNTHESIS-ASSOCIATED PROTEIN KRE6-RELATED"/>
    <property type="match status" value="1"/>
</dbReference>
<feature type="region of interest" description="Disordered" evidence="9">
    <location>
        <begin position="1"/>
        <end position="28"/>
    </location>
</feature>
<evidence type="ECO:0000256" key="3">
    <source>
        <dbReference type="ARBA" id="ARBA00022692"/>
    </source>
</evidence>
<dbReference type="PANTHER" id="PTHR31361">
    <property type="entry name" value="BETA-GLUCAN SYNTHESIS-ASSOCIATED PROTEIN KRE6-RELATED"/>
    <property type="match status" value="1"/>
</dbReference>
<evidence type="ECO:0000256" key="6">
    <source>
        <dbReference type="ARBA" id="ARBA00023136"/>
    </source>
</evidence>
<gene>
    <name evidence="12" type="ORF">K437DRAFT_224861</name>
</gene>
<dbReference type="InParanoid" id="A0A066VS45"/>
<dbReference type="FunFam" id="2.60.120.200:FF:000135">
    <property type="entry name" value="Related to KRE6-glucan synthase subunit"/>
    <property type="match status" value="1"/>
</dbReference>
<protein>
    <submittedName>
        <fullName evidence="12">Glycoside hydrolase family 16 protein</fullName>
    </submittedName>
</protein>
<keyword evidence="4" id="KW-0735">Signal-anchor</keyword>
<dbReference type="InterPro" id="IPR005629">
    <property type="entry name" value="Skn1/Kre6/Sbg1"/>
</dbReference>
<keyword evidence="3 10" id="KW-0812">Transmembrane</keyword>
<evidence type="ECO:0000256" key="1">
    <source>
        <dbReference type="ARBA" id="ARBA00004606"/>
    </source>
</evidence>
<evidence type="ECO:0000256" key="7">
    <source>
        <dbReference type="ARBA" id="ARBA00023180"/>
    </source>
</evidence>
<keyword evidence="12" id="KW-0378">Hydrolase</keyword>
<keyword evidence="5 10" id="KW-1133">Transmembrane helix</keyword>
<dbReference type="EMBL" id="JMSN01000050">
    <property type="protein sequence ID" value="KDN44552.1"/>
    <property type="molecule type" value="Genomic_DNA"/>
</dbReference>
<evidence type="ECO:0000256" key="5">
    <source>
        <dbReference type="ARBA" id="ARBA00022989"/>
    </source>
</evidence>
<dbReference type="RefSeq" id="XP_013242826.1">
    <property type="nucleotide sequence ID" value="XM_013387372.1"/>
</dbReference>
<evidence type="ECO:0000256" key="9">
    <source>
        <dbReference type="SAM" id="MobiDB-lite"/>
    </source>
</evidence>
<dbReference type="GO" id="GO:0006078">
    <property type="term" value="P:(1-&gt;6)-beta-D-glucan biosynthetic process"/>
    <property type="evidence" value="ECO:0007669"/>
    <property type="project" value="TreeGrafter"/>
</dbReference>
<name>A0A066VS45_TILAU</name>
<keyword evidence="13" id="KW-1185">Reference proteome</keyword>
<dbReference type="STRING" id="1037660.A0A066VS45"/>
<dbReference type="FunCoup" id="A0A066VS45">
    <property type="interactions" value="57"/>
</dbReference>
<evidence type="ECO:0000256" key="8">
    <source>
        <dbReference type="ARBA" id="ARBA00023316"/>
    </source>
</evidence>
<sequence length="586" mass="64140">MTSVNPFSWDTMDGKPEPDDDLHDPEKVDDANASRWTSRAILNIGSVSILSLGLLMLFAGYPVLSHYFGRQYSNQGGFGLGGTNGSGQVSSVPNVRTTLIDPDTPSSARTRFGTDGQTYNLVFSDEFNTDGRSFYPGDDPFWEAVDLHYWATNNYEWYDPAAVTTVDGALRITLSQHEEHNLNFRGGMVQTWNKFCFTGGIVVVSVRLPGLAKVPGLWPAIWMMGNLGRAGYGATLEGTWPYSYETCDVGTMLNQTNWAMGTPNPDTLNLGDCAFNSKHFTQALSYLPGQRLSACTCSGEDHPGPKLSDGSYRGRSAPEIDIFEAQVSEGEMKVSQSAQFAPFNAYYKLVAEPDLIGLGTVMNTYTGEVTQQAVSAVTPTDQHATQYAVDPLTGRMTNGTFSEYAVEYEPGDDGYIWWEASGKPAWKLGPESLAADPLSKISRRPIPSEPLYLIMNLGISQNFGTPNWKGLKWPNMMDVDWIRVYQLPGQNVGCDPSDYPTKDYINRHIVAYTNPNLTTWGNSPEVGGYGQNWPRNKLYSQGCSGPASTTPGDPLVAYQKAAYVPKAEVGTTNPSLCAVTQNTKNA</sequence>
<evidence type="ECO:0000256" key="2">
    <source>
        <dbReference type="ARBA" id="ARBA00010962"/>
    </source>
</evidence>
<dbReference type="OMA" id="PANNHEL"/>
<dbReference type="Pfam" id="PF03935">
    <property type="entry name" value="SKN1_KRE6_Sbg1"/>
    <property type="match status" value="1"/>
</dbReference>